<evidence type="ECO:0000256" key="8">
    <source>
        <dbReference type="ARBA" id="ARBA00022840"/>
    </source>
</evidence>
<dbReference type="RefSeq" id="WP_209861358.1">
    <property type="nucleotide sequence ID" value="NZ_JAGGLD010000002.1"/>
</dbReference>
<evidence type="ECO:0000313" key="15">
    <source>
        <dbReference type="Proteomes" id="UP001519288"/>
    </source>
</evidence>
<dbReference type="InterPro" id="IPR005218">
    <property type="entry name" value="Diacylglycerol/lipid_kinase"/>
</dbReference>
<dbReference type="Gene3D" id="3.40.50.10330">
    <property type="entry name" value="Probable inorganic polyphosphate/atp-NAD kinase, domain 1"/>
    <property type="match status" value="1"/>
</dbReference>
<evidence type="ECO:0000256" key="4">
    <source>
        <dbReference type="ARBA" id="ARBA00022679"/>
    </source>
</evidence>
<dbReference type="PROSITE" id="PS50146">
    <property type="entry name" value="DAGK"/>
    <property type="match status" value="1"/>
</dbReference>
<dbReference type="EC" id="2.7.1.107" evidence="14"/>
<keyword evidence="15" id="KW-1185">Reference proteome</keyword>
<dbReference type="NCBIfam" id="NF009874">
    <property type="entry name" value="PRK13337.1"/>
    <property type="match status" value="1"/>
</dbReference>
<dbReference type="InterPro" id="IPR050187">
    <property type="entry name" value="Lipid_Phosphate_FormReg"/>
</dbReference>
<comment type="similarity">
    <text evidence="2">Belongs to the diacylglycerol/lipid kinase family.</text>
</comment>
<dbReference type="GO" id="GO:0004143">
    <property type="term" value="F:ATP-dependent diacylglycerol kinase activity"/>
    <property type="evidence" value="ECO:0007669"/>
    <property type="project" value="UniProtKB-EC"/>
</dbReference>
<organism evidence="14 15">
    <name type="scientific">Paenibacillus shirakamiensis</name>
    <dbReference type="NCBI Taxonomy" id="1265935"/>
    <lineage>
        <taxon>Bacteria</taxon>
        <taxon>Bacillati</taxon>
        <taxon>Bacillota</taxon>
        <taxon>Bacilli</taxon>
        <taxon>Bacillales</taxon>
        <taxon>Paenibacillaceae</taxon>
        <taxon>Paenibacillus</taxon>
    </lineage>
</organism>
<keyword evidence="6" id="KW-0547">Nucleotide-binding</keyword>
<evidence type="ECO:0000256" key="6">
    <source>
        <dbReference type="ARBA" id="ARBA00022741"/>
    </source>
</evidence>
<dbReference type="Gene3D" id="2.60.200.40">
    <property type="match status" value="1"/>
</dbReference>
<evidence type="ECO:0000256" key="1">
    <source>
        <dbReference type="ARBA" id="ARBA00001946"/>
    </source>
</evidence>
<evidence type="ECO:0000256" key="5">
    <source>
        <dbReference type="ARBA" id="ARBA00022723"/>
    </source>
</evidence>
<dbReference type="Proteomes" id="UP001519288">
    <property type="component" value="Unassembled WGS sequence"/>
</dbReference>
<sequence>MKRARLIYNPSSGREEMRRLLPDVLHRLDRGGIETSCFATSGEGDATREAAHAVARGYDIIIAAGGDGTLNEVVNGMAGKDNLPPLGLFPLGTTNDFARAMGIPKKWEEYCDLVIQNHTRPIDVGKANDRYFINIAGGGSLTELTYEVPSRLKTMIGQLAYYMKGIEKVASLSPTELVIKAEGRAQLHGEFMLFLIANSNSIGGFERLAPGARIDDGMLDVIAVKKCNLGEFLRLLTLALRGEHFSDPHVVYFKTKRMEVTSPGRVQLNLDGELGGELPGLFEILPSNLRIFCKEIGM</sequence>
<evidence type="ECO:0000256" key="7">
    <source>
        <dbReference type="ARBA" id="ARBA00022777"/>
    </source>
</evidence>
<evidence type="ECO:0000256" key="12">
    <source>
        <dbReference type="ARBA" id="ARBA00023264"/>
    </source>
</evidence>
<evidence type="ECO:0000256" key="3">
    <source>
        <dbReference type="ARBA" id="ARBA00022516"/>
    </source>
</evidence>
<evidence type="ECO:0000313" key="14">
    <source>
        <dbReference type="EMBL" id="MBP2000864.1"/>
    </source>
</evidence>
<dbReference type="InterPro" id="IPR016064">
    <property type="entry name" value="NAD/diacylglycerol_kinase_sf"/>
</dbReference>
<dbReference type="Pfam" id="PF19279">
    <property type="entry name" value="YegS_C"/>
    <property type="match status" value="1"/>
</dbReference>
<dbReference type="SMART" id="SM00046">
    <property type="entry name" value="DAGKc"/>
    <property type="match status" value="1"/>
</dbReference>
<keyword evidence="4 14" id="KW-0808">Transferase</keyword>
<dbReference type="Pfam" id="PF00781">
    <property type="entry name" value="DAGK_cat"/>
    <property type="match status" value="1"/>
</dbReference>
<keyword evidence="7 14" id="KW-0418">Kinase</keyword>
<name>A0ABS4JJS7_9BACL</name>
<accession>A0ABS4JJS7</accession>
<keyword evidence="3" id="KW-0444">Lipid biosynthesis</keyword>
<comment type="cofactor">
    <cofactor evidence="1">
        <name>Mg(2+)</name>
        <dbReference type="ChEBI" id="CHEBI:18420"/>
    </cofactor>
</comment>
<feature type="domain" description="DAGKc" evidence="13">
    <location>
        <begin position="1"/>
        <end position="131"/>
    </location>
</feature>
<gene>
    <name evidence="14" type="ORF">J2Z69_001895</name>
</gene>
<keyword evidence="8" id="KW-0067">ATP-binding</keyword>
<comment type="caution">
    <text evidence="14">The sequence shown here is derived from an EMBL/GenBank/DDBJ whole genome shotgun (WGS) entry which is preliminary data.</text>
</comment>
<keyword evidence="11" id="KW-0594">Phospholipid biosynthesis</keyword>
<dbReference type="PANTHER" id="PTHR12358:SF106">
    <property type="entry name" value="LIPID KINASE YEGS"/>
    <property type="match status" value="1"/>
</dbReference>
<dbReference type="EMBL" id="JAGGLD010000002">
    <property type="protein sequence ID" value="MBP2000864.1"/>
    <property type="molecule type" value="Genomic_DNA"/>
</dbReference>
<evidence type="ECO:0000256" key="9">
    <source>
        <dbReference type="ARBA" id="ARBA00022842"/>
    </source>
</evidence>
<keyword evidence="9" id="KW-0460">Magnesium</keyword>
<evidence type="ECO:0000256" key="2">
    <source>
        <dbReference type="ARBA" id="ARBA00005983"/>
    </source>
</evidence>
<dbReference type="InterPro" id="IPR017438">
    <property type="entry name" value="ATP-NAD_kinase_N"/>
</dbReference>
<reference evidence="14 15" key="1">
    <citation type="submission" date="2021-03" db="EMBL/GenBank/DDBJ databases">
        <title>Genomic Encyclopedia of Type Strains, Phase IV (KMG-IV): sequencing the most valuable type-strain genomes for metagenomic binning, comparative biology and taxonomic classification.</title>
        <authorList>
            <person name="Goeker M."/>
        </authorList>
    </citation>
    <scope>NUCLEOTIDE SEQUENCE [LARGE SCALE GENOMIC DNA]</scope>
    <source>
        <strain evidence="14 15">DSM 26806</strain>
    </source>
</reference>
<keyword evidence="12" id="KW-1208">Phospholipid metabolism</keyword>
<dbReference type="SUPFAM" id="SSF111331">
    <property type="entry name" value="NAD kinase/diacylglycerol kinase-like"/>
    <property type="match status" value="1"/>
</dbReference>
<dbReference type="InterPro" id="IPR001206">
    <property type="entry name" value="Diacylglycerol_kinase_cat_dom"/>
</dbReference>
<evidence type="ECO:0000259" key="13">
    <source>
        <dbReference type="PROSITE" id="PS50146"/>
    </source>
</evidence>
<keyword evidence="10" id="KW-0443">Lipid metabolism</keyword>
<protein>
    <submittedName>
        <fullName evidence="14">Diacylglycerol kinase (ATP)</fullName>
        <ecNumber evidence="14">2.7.1.107</ecNumber>
    </submittedName>
</protein>
<evidence type="ECO:0000256" key="11">
    <source>
        <dbReference type="ARBA" id="ARBA00023209"/>
    </source>
</evidence>
<proteinExistence type="inferred from homology"/>
<dbReference type="PANTHER" id="PTHR12358">
    <property type="entry name" value="SPHINGOSINE KINASE"/>
    <property type="match status" value="1"/>
</dbReference>
<dbReference type="NCBIfam" id="TIGR00147">
    <property type="entry name" value="YegS/Rv2252/BmrU family lipid kinase"/>
    <property type="match status" value="1"/>
</dbReference>
<dbReference type="InterPro" id="IPR045540">
    <property type="entry name" value="YegS/DAGK_C"/>
</dbReference>
<keyword evidence="5" id="KW-0479">Metal-binding</keyword>
<evidence type="ECO:0000256" key="10">
    <source>
        <dbReference type="ARBA" id="ARBA00023098"/>
    </source>
</evidence>